<organism evidence="1">
    <name type="scientific">Anguilla anguilla</name>
    <name type="common">European freshwater eel</name>
    <name type="synonym">Muraena anguilla</name>
    <dbReference type="NCBI Taxonomy" id="7936"/>
    <lineage>
        <taxon>Eukaryota</taxon>
        <taxon>Metazoa</taxon>
        <taxon>Chordata</taxon>
        <taxon>Craniata</taxon>
        <taxon>Vertebrata</taxon>
        <taxon>Euteleostomi</taxon>
        <taxon>Actinopterygii</taxon>
        <taxon>Neopterygii</taxon>
        <taxon>Teleostei</taxon>
        <taxon>Anguilliformes</taxon>
        <taxon>Anguillidae</taxon>
        <taxon>Anguilla</taxon>
    </lineage>
</organism>
<dbReference type="EMBL" id="GBXM01039246">
    <property type="protein sequence ID" value="JAH69331.1"/>
    <property type="molecule type" value="Transcribed_RNA"/>
</dbReference>
<evidence type="ECO:0000313" key="1">
    <source>
        <dbReference type="EMBL" id="JAH69331.1"/>
    </source>
</evidence>
<sequence>MILQSPGVKSSSLANVPLPNNVRVLKLSPFKHYWS</sequence>
<protein>
    <submittedName>
        <fullName evidence="1">Uncharacterized protein</fullName>
    </submittedName>
</protein>
<reference evidence="1" key="2">
    <citation type="journal article" date="2015" name="Fish Shellfish Immunol.">
        <title>Early steps in the European eel (Anguilla anguilla)-Vibrio vulnificus interaction in the gills: Role of the RtxA13 toxin.</title>
        <authorList>
            <person name="Callol A."/>
            <person name="Pajuelo D."/>
            <person name="Ebbesson L."/>
            <person name="Teles M."/>
            <person name="MacKenzie S."/>
            <person name="Amaro C."/>
        </authorList>
    </citation>
    <scope>NUCLEOTIDE SEQUENCE</scope>
</reference>
<dbReference type="AlphaFoldDB" id="A0A0E9UUB2"/>
<reference evidence="1" key="1">
    <citation type="submission" date="2014-11" db="EMBL/GenBank/DDBJ databases">
        <authorList>
            <person name="Amaro Gonzalez C."/>
        </authorList>
    </citation>
    <scope>NUCLEOTIDE SEQUENCE</scope>
</reference>
<proteinExistence type="predicted"/>
<accession>A0A0E9UUB2</accession>
<name>A0A0E9UUB2_ANGAN</name>